<dbReference type="EMBL" id="CM042054">
    <property type="protein sequence ID" value="KAI3706378.1"/>
    <property type="molecule type" value="Genomic_DNA"/>
</dbReference>
<evidence type="ECO:0000313" key="2">
    <source>
        <dbReference type="Proteomes" id="UP001055879"/>
    </source>
</evidence>
<comment type="caution">
    <text evidence="1">The sequence shown here is derived from an EMBL/GenBank/DDBJ whole genome shotgun (WGS) entry which is preliminary data.</text>
</comment>
<proteinExistence type="predicted"/>
<keyword evidence="2" id="KW-1185">Reference proteome</keyword>
<protein>
    <submittedName>
        <fullName evidence="1">Uncharacterized protein</fullName>
    </submittedName>
</protein>
<reference evidence="2" key="1">
    <citation type="journal article" date="2022" name="Mol. Ecol. Resour.">
        <title>The genomes of chicory, endive, great burdock and yacon provide insights into Asteraceae palaeo-polyploidization history and plant inulin production.</title>
        <authorList>
            <person name="Fan W."/>
            <person name="Wang S."/>
            <person name="Wang H."/>
            <person name="Wang A."/>
            <person name="Jiang F."/>
            <person name="Liu H."/>
            <person name="Zhao H."/>
            <person name="Xu D."/>
            <person name="Zhang Y."/>
        </authorList>
    </citation>
    <scope>NUCLEOTIDE SEQUENCE [LARGE SCALE GENOMIC DNA]</scope>
    <source>
        <strain evidence="2">cv. Niubang</strain>
    </source>
</reference>
<name>A0ACB9A959_ARCLA</name>
<evidence type="ECO:0000313" key="1">
    <source>
        <dbReference type="EMBL" id="KAI3706378.1"/>
    </source>
</evidence>
<reference evidence="1 2" key="2">
    <citation type="journal article" date="2022" name="Mol. Ecol. Resour.">
        <title>The genomes of chicory, endive, great burdock and yacon provide insights into Asteraceae paleo-polyploidization history and plant inulin production.</title>
        <authorList>
            <person name="Fan W."/>
            <person name="Wang S."/>
            <person name="Wang H."/>
            <person name="Wang A."/>
            <person name="Jiang F."/>
            <person name="Liu H."/>
            <person name="Zhao H."/>
            <person name="Xu D."/>
            <person name="Zhang Y."/>
        </authorList>
    </citation>
    <scope>NUCLEOTIDE SEQUENCE [LARGE SCALE GENOMIC DNA]</scope>
    <source>
        <strain evidence="2">cv. Niubang</strain>
    </source>
</reference>
<organism evidence="1 2">
    <name type="scientific">Arctium lappa</name>
    <name type="common">Greater burdock</name>
    <name type="synonym">Lappa major</name>
    <dbReference type="NCBI Taxonomy" id="4217"/>
    <lineage>
        <taxon>Eukaryota</taxon>
        <taxon>Viridiplantae</taxon>
        <taxon>Streptophyta</taxon>
        <taxon>Embryophyta</taxon>
        <taxon>Tracheophyta</taxon>
        <taxon>Spermatophyta</taxon>
        <taxon>Magnoliopsida</taxon>
        <taxon>eudicotyledons</taxon>
        <taxon>Gunneridae</taxon>
        <taxon>Pentapetalae</taxon>
        <taxon>asterids</taxon>
        <taxon>campanulids</taxon>
        <taxon>Asterales</taxon>
        <taxon>Asteraceae</taxon>
        <taxon>Carduoideae</taxon>
        <taxon>Cardueae</taxon>
        <taxon>Arctiinae</taxon>
        <taxon>Arctium</taxon>
    </lineage>
</organism>
<dbReference type="Proteomes" id="UP001055879">
    <property type="component" value="Linkage Group LG08"/>
</dbReference>
<accession>A0ACB9A959</accession>
<sequence length="181" mass="20334">MPPLPAAVAANWLPIEEVAGIVVVFEHSKRREKIMNTKLGMGRDAFITNFLIYYCDNVLYSSTDVVKKSLSCCSSSKGKCSGSGVYYYNMNGRYEGDWVDQKYDGYGVETSAKGSRYRGQYRQGLRHGYGVYRFYTGDMYAGEWIKGQCHGNGVHTCEDGSKYFGEFKGGVKHGSGHYYFT</sequence>
<gene>
    <name evidence="1" type="ORF">L6452_24072</name>
</gene>